<dbReference type="EMBL" id="WOEY01000095">
    <property type="protein sequence ID" value="NPT44450.1"/>
    <property type="molecule type" value="Genomic_DNA"/>
</dbReference>
<evidence type="ECO:0000259" key="3">
    <source>
        <dbReference type="Pfam" id="PF00501"/>
    </source>
</evidence>
<evidence type="ECO:0000259" key="4">
    <source>
        <dbReference type="Pfam" id="PF13193"/>
    </source>
</evidence>
<gene>
    <name evidence="5" type="ORF">GNZ12_24690</name>
</gene>
<feature type="domain" description="AMP-binding enzyme C-terminal" evidence="4">
    <location>
        <begin position="465"/>
        <end position="543"/>
    </location>
</feature>
<dbReference type="InterPro" id="IPR025110">
    <property type="entry name" value="AMP-bd_C"/>
</dbReference>
<protein>
    <submittedName>
        <fullName evidence="5">AMP-binding protein</fullName>
    </submittedName>
</protein>
<evidence type="ECO:0000256" key="1">
    <source>
        <dbReference type="ARBA" id="ARBA00006432"/>
    </source>
</evidence>
<dbReference type="PANTHER" id="PTHR43201">
    <property type="entry name" value="ACYL-COA SYNTHETASE"/>
    <property type="match status" value="1"/>
</dbReference>
<dbReference type="SUPFAM" id="SSF56801">
    <property type="entry name" value="Acetyl-CoA synthetase-like"/>
    <property type="match status" value="1"/>
</dbReference>
<evidence type="ECO:0000313" key="5">
    <source>
        <dbReference type="EMBL" id="NPT44450.1"/>
    </source>
</evidence>
<dbReference type="Gene3D" id="3.30.300.30">
    <property type="match status" value="1"/>
</dbReference>
<feature type="domain" description="AMP-dependent synthetase/ligase" evidence="3">
    <location>
        <begin position="13"/>
        <end position="414"/>
    </location>
</feature>
<sequence>MRTPHTIRALIDARAAQHPDQAFLLAAPECAEDDGAAARVDVLTFAELRDDCRALETYFHEAGLHAGDVVSVFMGNGIHTARLLLAAMYSGLVANPLNLLCQPSQLRYIVEHSDTRMVFVSGDTHAAMSSAIDGLREQGITRTVALIQTAPDAAVVPVPACVEPALVEAAGVAAAHMASAEGAPSASPIAAGEAQASSTGGPDASDVALLMYTSGTTGAPKGVLLTHRNLLANARNISHEHRLGTGDRVFAALPLYHINGLVVTLLAPLFHGGSVVMTPRFSARTYWRDVARHGCTWINVVPTIVAYLLNNDEPCAFDLSALRFCRSASAALPVDHHRAFETRFGVGIIETMGMTETAAPVFSNPYDQERRKIGSIGLPSGGEAKVIDRDGRECAPNECGELVLRGEQVMGGYYKRARETREAFTADGWLRTGDLGYRDSDGYFYINGRAKELIIKGGENIAPREIDEALLKHPGVLDAAVVGVPDTAYGQEIVAFIVPRVEQGQGALDVADLHEHCLRELGRYKTPKEFRFVTELPRGPSGKVQRLKLVPT</sequence>
<organism evidence="5 6">
    <name type="scientific">Paraburkholderia solitsugae</name>
    <dbReference type="NCBI Taxonomy" id="2675748"/>
    <lineage>
        <taxon>Bacteria</taxon>
        <taxon>Pseudomonadati</taxon>
        <taxon>Pseudomonadota</taxon>
        <taxon>Betaproteobacteria</taxon>
        <taxon>Burkholderiales</taxon>
        <taxon>Burkholderiaceae</taxon>
        <taxon>Paraburkholderia</taxon>
    </lineage>
</organism>
<comment type="caution">
    <text evidence="5">The sequence shown here is derived from an EMBL/GenBank/DDBJ whole genome shotgun (WGS) entry which is preliminary data.</text>
</comment>
<dbReference type="PROSITE" id="PS00455">
    <property type="entry name" value="AMP_BINDING"/>
    <property type="match status" value="1"/>
</dbReference>
<dbReference type="InterPro" id="IPR000873">
    <property type="entry name" value="AMP-dep_synth/lig_dom"/>
</dbReference>
<keyword evidence="6" id="KW-1185">Reference proteome</keyword>
<evidence type="ECO:0000313" key="6">
    <source>
        <dbReference type="Proteomes" id="UP000652198"/>
    </source>
</evidence>
<dbReference type="PANTHER" id="PTHR43201:SF5">
    <property type="entry name" value="MEDIUM-CHAIN ACYL-COA LIGASE ACSF2, MITOCHONDRIAL"/>
    <property type="match status" value="1"/>
</dbReference>
<dbReference type="InterPro" id="IPR045851">
    <property type="entry name" value="AMP-bd_C_sf"/>
</dbReference>
<dbReference type="Gene3D" id="3.40.50.12780">
    <property type="entry name" value="N-terminal domain of ligase-like"/>
    <property type="match status" value="1"/>
</dbReference>
<dbReference type="Pfam" id="PF00501">
    <property type="entry name" value="AMP-binding"/>
    <property type="match status" value="1"/>
</dbReference>
<accession>A0ABX2BU97</accession>
<dbReference type="Pfam" id="PF13193">
    <property type="entry name" value="AMP-binding_C"/>
    <property type="match status" value="1"/>
</dbReference>
<dbReference type="RefSeq" id="WP_172314597.1">
    <property type="nucleotide sequence ID" value="NZ_WOEY01000095.1"/>
</dbReference>
<dbReference type="InterPro" id="IPR020845">
    <property type="entry name" value="AMP-binding_CS"/>
</dbReference>
<evidence type="ECO:0000256" key="2">
    <source>
        <dbReference type="ARBA" id="ARBA00022598"/>
    </source>
</evidence>
<proteinExistence type="inferred from homology"/>
<dbReference type="InterPro" id="IPR042099">
    <property type="entry name" value="ANL_N_sf"/>
</dbReference>
<name>A0ABX2BU97_9BURK</name>
<keyword evidence="2" id="KW-0436">Ligase</keyword>
<comment type="similarity">
    <text evidence="1">Belongs to the ATP-dependent AMP-binding enzyme family.</text>
</comment>
<reference evidence="5 6" key="1">
    <citation type="submission" date="2019-11" db="EMBL/GenBank/DDBJ databases">
        <title>Metabolism of dissolved organic matter in forest soils.</title>
        <authorList>
            <person name="Cyle K.T."/>
            <person name="Wilhelm R.C."/>
            <person name="Martinez C.E."/>
        </authorList>
    </citation>
    <scope>NUCLEOTIDE SEQUENCE [LARGE SCALE GENOMIC DNA]</scope>
    <source>
        <strain evidence="5 6">1N</strain>
    </source>
</reference>
<dbReference type="Proteomes" id="UP000652198">
    <property type="component" value="Unassembled WGS sequence"/>
</dbReference>